<dbReference type="Gene3D" id="1.10.10.2520">
    <property type="entry name" value="Cell wall hydrolase SleB, domain 1"/>
    <property type="match status" value="1"/>
</dbReference>
<proteinExistence type="predicted"/>
<dbReference type="InterPro" id="IPR042047">
    <property type="entry name" value="SleB_dom1"/>
</dbReference>
<dbReference type="OrthoDB" id="1642705at2"/>
<comment type="caution">
    <text evidence="2">The sequence shown here is derived from an EMBL/GenBank/DDBJ whole genome shotgun (WGS) entry which is preliminary data.</text>
</comment>
<dbReference type="Proteomes" id="UP000075531">
    <property type="component" value="Unassembled WGS sequence"/>
</dbReference>
<keyword evidence="2" id="KW-0378">Hydrolase</keyword>
<dbReference type="AlphaFoldDB" id="A0A151B5W2"/>
<evidence type="ECO:0000259" key="1">
    <source>
        <dbReference type="Pfam" id="PF07486"/>
    </source>
</evidence>
<gene>
    <name evidence="2" type="primary">cwlJ</name>
    <name evidence="2" type="ORF">CLTEP_09720</name>
</gene>
<dbReference type="PATRIC" id="fig|1121338.3.peg.1002"/>
<dbReference type="InterPro" id="IPR011105">
    <property type="entry name" value="Cell_wall_hydrolase_SleB"/>
</dbReference>
<keyword evidence="3" id="KW-1185">Reference proteome</keyword>
<protein>
    <submittedName>
        <fullName evidence="2">Cell wall hydrolase CwlJ</fullName>
    </submittedName>
</protein>
<dbReference type="GO" id="GO:0016787">
    <property type="term" value="F:hydrolase activity"/>
    <property type="evidence" value="ECO:0007669"/>
    <property type="project" value="UniProtKB-KW"/>
</dbReference>
<accession>A0A151B5W2</accession>
<sequence>MAYSDRELLARLIKCEAGGEGENGMKAVASVIMNRVNAAYGEYQRTGQGNLRKVIFQPGQFDCATSILNGMPNPQTIWASPPEKIHYEIADWALSGNRLYTTGDALWYFNPHKPTCPYYFPRNRTGRFQVKVGNHCFYNPTKLYAKT</sequence>
<dbReference type="EMBL" id="LTBA01000006">
    <property type="protein sequence ID" value="KYH35152.1"/>
    <property type="molecule type" value="Genomic_DNA"/>
</dbReference>
<feature type="domain" description="Cell wall hydrolase SleB" evidence="1">
    <location>
        <begin position="19"/>
        <end position="138"/>
    </location>
</feature>
<dbReference type="STRING" id="1121338.CLTEP_09720"/>
<reference evidence="2 3" key="1">
    <citation type="submission" date="2016-02" db="EMBL/GenBank/DDBJ databases">
        <title>Genome sequence of Clostridium tepidiprofundi DSM 19306.</title>
        <authorList>
            <person name="Poehlein A."/>
            <person name="Daniel R."/>
        </authorList>
    </citation>
    <scope>NUCLEOTIDE SEQUENCE [LARGE SCALE GENOMIC DNA]</scope>
    <source>
        <strain evidence="2 3">DSM 19306</strain>
    </source>
</reference>
<dbReference type="Pfam" id="PF07486">
    <property type="entry name" value="Hydrolase_2"/>
    <property type="match status" value="1"/>
</dbReference>
<evidence type="ECO:0000313" key="3">
    <source>
        <dbReference type="Proteomes" id="UP000075531"/>
    </source>
</evidence>
<name>A0A151B5W2_9CLOT</name>
<organism evidence="2 3">
    <name type="scientific">Clostridium tepidiprofundi DSM 19306</name>
    <dbReference type="NCBI Taxonomy" id="1121338"/>
    <lineage>
        <taxon>Bacteria</taxon>
        <taxon>Bacillati</taxon>
        <taxon>Bacillota</taxon>
        <taxon>Clostridia</taxon>
        <taxon>Eubacteriales</taxon>
        <taxon>Clostridiaceae</taxon>
        <taxon>Clostridium</taxon>
    </lineage>
</organism>
<evidence type="ECO:0000313" key="2">
    <source>
        <dbReference type="EMBL" id="KYH35152.1"/>
    </source>
</evidence>
<dbReference type="RefSeq" id="WP_066823364.1">
    <property type="nucleotide sequence ID" value="NZ_LTBA01000006.1"/>
</dbReference>